<sequence>MRPEKKKRYSPPNSVRAAPPRQWQTAENTTTPYTNLYTSRATPTEYLPEAHSPLVHQSPAALINQAQAPRELGVGVDQVYKPETPQYYQQNISSTEPVQTAAIGNWQTVQPVQRVPISPEQISVPVVSYSPASANSPAAVAAFHTSSV</sequence>
<dbReference type="AlphaFoldDB" id="A0A0N5AGN1"/>
<evidence type="ECO:0000313" key="3">
    <source>
        <dbReference type="WBParaSite" id="SMUV_0000349301-mRNA-1"/>
    </source>
</evidence>
<name>A0A0N5AGN1_9BILA</name>
<accession>A0A0N5AGN1</accession>
<evidence type="ECO:0000256" key="1">
    <source>
        <dbReference type="SAM" id="MobiDB-lite"/>
    </source>
</evidence>
<protein>
    <submittedName>
        <fullName evidence="3">Zasp-like motif domain-containing protein</fullName>
    </submittedName>
</protein>
<dbReference type="Proteomes" id="UP000046393">
    <property type="component" value="Unplaced"/>
</dbReference>
<organism evidence="2 3">
    <name type="scientific">Syphacia muris</name>
    <dbReference type="NCBI Taxonomy" id="451379"/>
    <lineage>
        <taxon>Eukaryota</taxon>
        <taxon>Metazoa</taxon>
        <taxon>Ecdysozoa</taxon>
        <taxon>Nematoda</taxon>
        <taxon>Chromadorea</taxon>
        <taxon>Rhabditida</taxon>
        <taxon>Spirurina</taxon>
        <taxon>Oxyuridomorpha</taxon>
        <taxon>Oxyuroidea</taxon>
        <taxon>Oxyuridae</taxon>
        <taxon>Syphacia</taxon>
    </lineage>
</organism>
<evidence type="ECO:0000313" key="2">
    <source>
        <dbReference type="Proteomes" id="UP000046393"/>
    </source>
</evidence>
<reference evidence="3" key="1">
    <citation type="submission" date="2017-02" db="UniProtKB">
        <authorList>
            <consortium name="WormBaseParasite"/>
        </authorList>
    </citation>
    <scope>IDENTIFICATION</scope>
</reference>
<dbReference type="WBParaSite" id="SMUV_0000349301-mRNA-1">
    <property type="protein sequence ID" value="SMUV_0000349301-mRNA-1"/>
    <property type="gene ID" value="SMUV_0000349301"/>
</dbReference>
<keyword evidence="2" id="KW-1185">Reference proteome</keyword>
<feature type="compositionally biased region" description="Polar residues" evidence="1">
    <location>
        <begin position="22"/>
        <end position="35"/>
    </location>
</feature>
<proteinExistence type="predicted"/>
<feature type="region of interest" description="Disordered" evidence="1">
    <location>
        <begin position="1"/>
        <end position="35"/>
    </location>
</feature>